<evidence type="ECO:0000256" key="4">
    <source>
        <dbReference type="ARBA" id="ARBA00022989"/>
    </source>
</evidence>
<feature type="transmembrane region" description="Helical" evidence="6">
    <location>
        <begin position="52"/>
        <end position="71"/>
    </location>
</feature>
<evidence type="ECO:0000256" key="5">
    <source>
        <dbReference type="ARBA" id="ARBA00023136"/>
    </source>
</evidence>
<feature type="transmembrane region" description="Helical" evidence="6">
    <location>
        <begin position="225"/>
        <end position="245"/>
    </location>
</feature>
<organism evidence="7 8">
    <name type="scientific">Microbacterium sediminis</name>
    <dbReference type="NCBI Taxonomy" id="904291"/>
    <lineage>
        <taxon>Bacteria</taxon>
        <taxon>Bacillati</taxon>
        <taxon>Actinomycetota</taxon>
        <taxon>Actinomycetes</taxon>
        <taxon>Micrococcales</taxon>
        <taxon>Microbacteriaceae</taxon>
        <taxon>Microbacterium</taxon>
    </lineage>
</organism>
<keyword evidence="5 6" id="KW-0472">Membrane</keyword>
<comment type="caution">
    <text evidence="7">The sequence shown here is derived from an EMBL/GenBank/DDBJ whole genome shotgun (WGS) entry which is preliminary data.</text>
</comment>
<evidence type="ECO:0000313" key="8">
    <source>
        <dbReference type="Proteomes" id="UP000093355"/>
    </source>
</evidence>
<evidence type="ECO:0000256" key="2">
    <source>
        <dbReference type="ARBA" id="ARBA00022475"/>
    </source>
</evidence>
<sequence length="333" mass="34567">MPPRREGPGPVVRTIALAARNPFAGPLAALVVLILIFTLATDTFFSAQNFSVILQQSVVIGTLALGQTLIILTSGIDLANGSILVVSTLVMAQLAQGQPPGIQILILLVGFALSAALAAVAGLLISRFLLPAFIVTLGMFTMLTAGARLYSQRPPVVPEGGVLTGLGSGGYLFGVFQVTIGVFVVIASVAVLHYMLTRTAWGRHVYAVGGNPTAARRTGINVSRVLLVVYILAGLLYALAAWQAFGRSPATSANVFANANLDTISAVVIGGTSLFGGRGTVVGSYFGTLIVLVLQSGLTQMGFDALYQQVLTGALVIAAVALDQFTRKVERLG</sequence>
<dbReference type="Proteomes" id="UP000093355">
    <property type="component" value="Unassembled WGS sequence"/>
</dbReference>
<evidence type="ECO:0000256" key="1">
    <source>
        <dbReference type="ARBA" id="ARBA00004651"/>
    </source>
</evidence>
<accession>A0A1B9NCW0</accession>
<keyword evidence="8" id="KW-1185">Reference proteome</keyword>
<dbReference type="Pfam" id="PF02653">
    <property type="entry name" value="BPD_transp_2"/>
    <property type="match status" value="1"/>
</dbReference>
<dbReference type="GO" id="GO:0005886">
    <property type="term" value="C:plasma membrane"/>
    <property type="evidence" value="ECO:0007669"/>
    <property type="project" value="UniProtKB-SubCell"/>
</dbReference>
<feature type="transmembrane region" description="Helical" evidence="6">
    <location>
        <begin position="171"/>
        <end position="196"/>
    </location>
</feature>
<gene>
    <name evidence="7" type="ORF">A7J15_05800</name>
</gene>
<dbReference type="InterPro" id="IPR001851">
    <property type="entry name" value="ABC_transp_permease"/>
</dbReference>
<dbReference type="AlphaFoldDB" id="A0A1B9NCW0"/>
<feature type="transmembrane region" description="Helical" evidence="6">
    <location>
        <begin position="102"/>
        <end position="125"/>
    </location>
</feature>
<feature type="transmembrane region" description="Helical" evidence="6">
    <location>
        <begin position="21"/>
        <end position="40"/>
    </location>
</feature>
<evidence type="ECO:0000256" key="3">
    <source>
        <dbReference type="ARBA" id="ARBA00022692"/>
    </source>
</evidence>
<dbReference type="EMBL" id="LXMD01000022">
    <property type="protein sequence ID" value="OCG74436.1"/>
    <property type="molecule type" value="Genomic_DNA"/>
</dbReference>
<feature type="transmembrane region" description="Helical" evidence="6">
    <location>
        <begin position="305"/>
        <end position="322"/>
    </location>
</feature>
<feature type="transmembrane region" description="Helical" evidence="6">
    <location>
        <begin position="282"/>
        <end position="299"/>
    </location>
</feature>
<evidence type="ECO:0000256" key="6">
    <source>
        <dbReference type="SAM" id="Phobius"/>
    </source>
</evidence>
<dbReference type="CDD" id="cd06579">
    <property type="entry name" value="TM_PBP1_transp_AraH_like"/>
    <property type="match status" value="1"/>
</dbReference>
<evidence type="ECO:0000313" key="7">
    <source>
        <dbReference type="EMBL" id="OCG74436.1"/>
    </source>
</evidence>
<reference evidence="7 8" key="1">
    <citation type="submission" date="2016-05" db="EMBL/GenBank/DDBJ databases">
        <authorList>
            <person name="Lavstsen T."/>
            <person name="Jespersen J.S."/>
        </authorList>
    </citation>
    <scope>NUCLEOTIDE SEQUENCE [LARGE SCALE GENOMIC DNA]</scope>
    <source>
        <strain evidence="7 8">YLB-01</strain>
    </source>
</reference>
<name>A0A1B9NCW0_9MICO</name>
<feature type="transmembrane region" description="Helical" evidence="6">
    <location>
        <begin position="132"/>
        <end position="151"/>
    </location>
</feature>
<dbReference type="GO" id="GO:0022857">
    <property type="term" value="F:transmembrane transporter activity"/>
    <property type="evidence" value="ECO:0007669"/>
    <property type="project" value="InterPro"/>
</dbReference>
<keyword evidence="4 6" id="KW-1133">Transmembrane helix</keyword>
<dbReference type="PANTHER" id="PTHR32196:SF72">
    <property type="entry name" value="RIBOSE IMPORT PERMEASE PROTEIN RBSC"/>
    <property type="match status" value="1"/>
</dbReference>
<feature type="transmembrane region" description="Helical" evidence="6">
    <location>
        <begin position="257"/>
        <end position="275"/>
    </location>
</feature>
<keyword evidence="2" id="KW-1003">Cell membrane</keyword>
<dbReference type="PANTHER" id="PTHR32196">
    <property type="entry name" value="ABC TRANSPORTER PERMEASE PROTEIN YPHD-RELATED-RELATED"/>
    <property type="match status" value="1"/>
</dbReference>
<comment type="subcellular location">
    <subcellularLocation>
        <location evidence="1">Cell membrane</location>
        <topology evidence="1">Multi-pass membrane protein</topology>
    </subcellularLocation>
</comment>
<proteinExistence type="predicted"/>
<dbReference type="STRING" id="904291.A7J15_05800"/>
<keyword evidence="3 6" id="KW-0812">Transmembrane</keyword>
<protein>
    <submittedName>
        <fullName evidence="7">ABC transporter permease</fullName>
    </submittedName>
</protein>